<reference evidence="4 5" key="1">
    <citation type="journal article" date="2011" name="J. Bacteriol.">
        <title>Complete genome sequence of Methanosaeta concilii, a specialist in aceticlastic methanogenesis.</title>
        <authorList>
            <person name="Barber R.D."/>
            <person name="Zhang L."/>
            <person name="Harnack M."/>
            <person name="Olson M.V."/>
            <person name="Kaul R."/>
            <person name="Ingram-Smith C."/>
            <person name="Smith K.S."/>
        </authorList>
    </citation>
    <scope>NUCLEOTIDE SEQUENCE [LARGE SCALE GENOMIC DNA]</scope>
    <source>
        <strain evidence="5">ATCC 5969 / DSM 3671 / JCM 10134 / NBRC 103675 / OCM 69 / GP-6</strain>
    </source>
</reference>
<sequence length="66" mass="7641">MKVKAIYKSHVLRPVGDLDLEEGEEVELEIKKNIVKRTYGLIKLDAESIDEIIEDTKYGSQCFRDK</sequence>
<evidence type="ECO:0000313" key="4">
    <source>
        <dbReference type="EMBL" id="AEB67636.1"/>
    </source>
</evidence>
<dbReference type="Proteomes" id="UP000007807">
    <property type="component" value="Chromosome"/>
</dbReference>
<dbReference type="Gene3D" id="4.10.1150.10">
    <property type="entry name" value="AF2212/PG0164-like"/>
    <property type="match status" value="1"/>
</dbReference>
<dbReference type="GeneID" id="10460547"/>
<dbReference type="InParanoid" id="F4BYD1"/>
<accession>F4BYD1</accession>
<proteinExistence type="inferred from homology"/>
<dbReference type="InterPro" id="IPR024069">
    <property type="entry name" value="AF2212-like_dom_sf"/>
</dbReference>
<dbReference type="Pfam" id="PF01954">
    <property type="entry name" value="AF2212-like"/>
    <property type="match status" value="1"/>
</dbReference>
<evidence type="ECO:0000313" key="5">
    <source>
        <dbReference type="Proteomes" id="UP000007807"/>
    </source>
</evidence>
<dbReference type="EMBL" id="CP002565">
    <property type="protein sequence ID" value="AEB67636.1"/>
    <property type="molecule type" value="Genomic_DNA"/>
</dbReference>
<dbReference type="KEGG" id="mcj:MCON_0855"/>
<keyword evidence="2 3" id="KW-1277">Toxin-antitoxin system</keyword>
<organism evidence="4 5">
    <name type="scientific">Methanothrix soehngenii (strain ATCC 5969 / DSM 3671 / JCM 10134 / NBRC 103675 / OCM 69 / GP-6)</name>
    <name type="common">Methanosaeta concilii</name>
    <dbReference type="NCBI Taxonomy" id="990316"/>
    <lineage>
        <taxon>Archaea</taxon>
        <taxon>Methanobacteriati</taxon>
        <taxon>Methanobacteriota</taxon>
        <taxon>Stenosarchaea group</taxon>
        <taxon>Methanomicrobia</taxon>
        <taxon>Methanotrichales</taxon>
        <taxon>Methanotrichaceae</taxon>
        <taxon>Methanothrix</taxon>
    </lineage>
</organism>
<comment type="similarity">
    <text evidence="1 3">Belongs to the UPF0165 family.</text>
</comment>
<evidence type="ECO:0000256" key="1">
    <source>
        <dbReference type="ARBA" id="ARBA00006615"/>
    </source>
</evidence>
<dbReference type="HOGENOM" id="CLU_200885_3_2_2"/>
<evidence type="ECO:0000256" key="2">
    <source>
        <dbReference type="ARBA" id="ARBA00022649"/>
    </source>
</evidence>
<dbReference type="AlphaFoldDB" id="F4BYD1"/>
<dbReference type="RefSeq" id="WP_013718692.1">
    <property type="nucleotide sequence ID" value="NC_015416.1"/>
</dbReference>
<dbReference type="InterPro" id="IPR008203">
    <property type="entry name" value="AF2212-like"/>
</dbReference>
<protein>
    <recommendedName>
        <fullName evidence="3">Antitoxin</fullName>
    </recommendedName>
</protein>
<dbReference type="SUPFAM" id="SSF141694">
    <property type="entry name" value="AF2212/PG0164-like"/>
    <property type="match status" value="1"/>
</dbReference>
<name>F4BYD1_METSG</name>
<comment type="function">
    <text evidence="3">Antitoxin component of a type II toxin-antitoxin (TA) system.</text>
</comment>
<evidence type="ECO:0000256" key="3">
    <source>
        <dbReference type="RuleBase" id="RU368051"/>
    </source>
</evidence>
<keyword evidence="5" id="KW-1185">Reference proteome</keyword>
<gene>
    <name evidence="4" type="ordered locus">MCON_0855</name>
</gene>